<dbReference type="Gene3D" id="2.160.10.10">
    <property type="entry name" value="Hexapeptide repeat proteins"/>
    <property type="match status" value="1"/>
</dbReference>
<dbReference type="InterPro" id="IPR001451">
    <property type="entry name" value="Hexapep"/>
</dbReference>
<dbReference type="SUPFAM" id="SSF51161">
    <property type="entry name" value="Trimeric LpxA-like enzymes"/>
    <property type="match status" value="1"/>
</dbReference>
<protein>
    <submittedName>
        <fullName evidence="2">Sugar O-acyltransferase (Sialic acid O-acetyltransferase NeuD family)</fullName>
    </submittedName>
</protein>
<evidence type="ECO:0000313" key="2">
    <source>
        <dbReference type="EMBL" id="MBB5400573.1"/>
    </source>
</evidence>
<dbReference type="Proteomes" id="UP000592820">
    <property type="component" value="Unassembled WGS sequence"/>
</dbReference>
<evidence type="ECO:0000256" key="1">
    <source>
        <dbReference type="ARBA" id="ARBA00007274"/>
    </source>
</evidence>
<organism evidence="2 3">
    <name type="scientific">Paraburkholderia youngii</name>
    <dbReference type="NCBI Taxonomy" id="2782701"/>
    <lineage>
        <taxon>Bacteria</taxon>
        <taxon>Pseudomonadati</taxon>
        <taxon>Pseudomonadota</taxon>
        <taxon>Betaproteobacteria</taxon>
        <taxon>Burkholderiales</taxon>
        <taxon>Burkholderiaceae</taxon>
        <taxon>Paraburkholderia</taxon>
    </lineage>
</organism>
<dbReference type="EMBL" id="JACHDE010000003">
    <property type="protein sequence ID" value="MBB5400573.1"/>
    <property type="molecule type" value="Genomic_DNA"/>
</dbReference>
<keyword evidence="2" id="KW-0012">Acyltransferase</keyword>
<dbReference type="Pfam" id="PF00132">
    <property type="entry name" value="Hexapep"/>
    <property type="match status" value="1"/>
</dbReference>
<dbReference type="InterPro" id="IPR050179">
    <property type="entry name" value="Trans_hexapeptide_repeat"/>
</dbReference>
<evidence type="ECO:0000313" key="3">
    <source>
        <dbReference type="Proteomes" id="UP000592820"/>
    </source>
</evidence>
<dbReference type="NCBIfam" id="TIGR03570">
    <property type="entry name" value="NeuD_NnaD"/>
    <property type="match status" value="1"/>
</dbReference>
<dbReference type="Pfam" id="PF14602">
    <property type="entry name" value="Hexapep_2"/>
    <property type="match status" value="1"/>
</dbReference>
<dbReference type="RefSeq" id="WP_254906083.1">
    <property type="nucleotide sequence ID" value="NZ_JACHDE010000003.1"/>
</dbReference>
<dbReference type="CDD" id="cd03360">
    <property type="entry name" value="LbH_AT_putative"/>
    <property type="match status" value="1"/>
</dbReference>
<name>A0A7W8P3U8_9BURK</name>
<proteinExistence type="inferred from homology"/>
<accession>A0A7W8P3U8</accession>
<dbReference type="AlphaFoldDB" id="A0A7W8P3U8"/>
<sequence>MQAPLFPARRAVARLRFVRVHHPRKAETMKKPLVIFGAGDIAELAHFYFTHDSDREVAAFTVDEAWIDKPVFCGLPVVAFESLASTYPADKYDIFIALSYSKLNAIRKEKYLAAKAMGYGIASYVSSRAYVPDPNRIGENCFILEDNTIQPFATIGNNVTLWSGNHIGHHSQIGDHTFVASHIVVSGGVKIGEQCFIGVNATLRDHIQIGDKCVVGAGAILLANAESEGVYIGQATERSRVPSTRLRGI</sequence>
<keyword evidence="2" id="KW-0808">Transferase</keyword>
<dbReference type="InterPro" id="IPR020019">
    <property type="entry name" value="AcTrfase_PglD-like"/>
</dbReference>
<dbReference type="PANTHER" id="PTHR43300:SF4">
    <property type="entry name" value="ACYL-[ACYL-CARRIER-PROTEIN]--UDP-N-ACETYLGLUCOSAMINE O-ACYLTRANSFERASE"/>
    <property type="match status" value="1"/>
</dbReference>
<reference evidence="2 3" key="1">
    <citation type="submission" date="2020-08" db="EMBL/GenBank/DDBJ databases">
        <title>Genomic Encyclopedia of Type Strains, Phase IV (KMG-V): Genome sequencing to study the core and pangenomes of soil and plant-associated prokaryotes.</title>
        <authorList>
            <person name="Whitman W."/>
        </authorList>
    </citation>
    <scope>NUCLEOTIDE SEQUENCE [LARGE SCALE GENOMIC DNA]</scope>
    <source>
        <strain evidence="2 3">JPY162</strain>
    </source>
</reference>
<gene>
    <name evidence="2" type="ORF">HDG41_002622</name>
</gene>
<dbReference type="PANTHER" id="PTHR43300">
    <property type="entry name" value="ACETYLTRANSFERASE"/>
    <property type="match status" value="1"/>
</dbReference>
<dbReference type="InterPro" id="IPR011004">
    <property type="entry name" value="Trimer_LpxA-like_sf"/>
</dbReference>
<dbReference type="GO" id="GO:0016746">
    <property type="term" value="F:acyltransferase activity"/>
    <property type="evidence" value="ECO:0007669"/>
    <property type="project" value="UniProtKB-KW"/>
</dbReference>
<comment type="similarity">
    <text evidence="1">Belongs to the transferase hexapeptide repeat family.</text>
</comment>
<comment type="caution">
    <text evidence="2">The sequence shown here is derived from an EMBL/GenBank/DDBJ whole genome shotgun (WGS) entry which is preliminary data.</text>
</comment>